<feature type="region of interest" description="Disordered" evidence="1">
    <location>
        <begin position="28"/>
        <end position="83"/>
    </location>
</feature>
<evidence type="ECO:0000313" key="2">
    <source>
        <dbReference type="EMBL" id="OWK49840.1"/>
    </source>
</evidence>
<comment type="caution">
    <text evidence="2">The sequence shown here is derived from an EMBL/GenBank/DDBJ whole genome shotgun (WGS) entry which is preliminary data.</text>
</comment>
<organism evidence="2 3">
    <name type="scientific">Lonchura striata</name>
    <name type="common">white-rumped munia</name>
    <dbReference type="NCBI Taxonomy" id="40157"/>
    <lineage>
        <taxon>Eukaryota</taxon>
        <taxon>Metazoa</taxon>
        <taxon>Chordata</taxon>
        <taxon>Craniata</taxon>
        <taxon>Vertebrata</taxon>
        <taxon>Euteleostomi</taxon>
        <taxon>Archelosauria</taxon>
        <taxon>Archosauria</taxon>
        <taxon>Dinosauria</taxon>
        <taxon>Saurischia</taxon>
        <taxon>Theropoda</taxon>
        <taxon>Coelurosauria</taxon>
        <taxon>Aves</taxon>
        <taxon>Neognathae</taxon>
        <taxon>Neoaves</taxon>
        <taxon>Telluraves</taxon>
        <taxon>Australaves</taxon>
        <taxon>Passeriformes</taxon>
        <taxon>Passeroidea</taxon>
        <taxon>Estrildidae</taxon>
        <taxon>Estrildinae</taxon>
        <taxon>Lonchura</taxon>
    </lineage>
</organism>
<accession>A0A218U8K0</accession>
<dbReference type="AlphaFoldDB" id="A0A218U8K0"/>
<name>A0A218U8K0_9PASE</name>
<feature type="compositionally biased region" description="Low complexity" evidence="1">
    <location>
        <begin position="74"/>
        <end position="83"/>
    </location>
</feature>
<evidence type="ECO:0000256" key="1">
    <source>
        <dbReference type="SAM" id="MobiDB-lite"/>
    </source>
</evidence>
<dbReference type="EMBL" id="MUZQ01000691">
    <property type="protein sequence ID" value="OWK49840.1"/>
    <property type="molecule type" value="Genomic_DNA"/>
</dbReference>
<protein>
    <submittedName>
        <fullName evidence="2">Uncharacterized protein</fullName>
    </submittedName>
</protein>
<dbReference type="Proteomes" id="UP000197619">
    <property type="component" value="Unassembled WGS sequence"/>
</dbReference>
<feature type="non-terminal residue" evidence="2">
    <location>
        <position position="83"/>
    </location>
</feature>
<evidence type="ECO:0000313" key="3">
    <source>
        <dbReference type="Proteomes" id="UP000197619"/>
    </source>
</evidence>
<sequence length="83" mass="8583">MAPAARPRHPPGGGVQADVRDAFLAPLLRGQDEPHGHAGRVPGLPHQQVPAALPGDAVGAAPGAQHRPRRGQRPRGAAAHLRQ</sequence>
<reference evidence="2 3" key="1">
    <citation type="submission" date="2017-05" db="EMBL/GenBank/DDBJ databases">
        <title>Genome of assembly of the Bengalese finch, Lonchura striata domestica.</title>
        <authorList>
            <person name="Colquitt B.M."/>
            <person name="Brainard M.S."/>
        </authorList>
    </citation>
    <scope>NUCLEOTIDE SEQUENCE [LARGE SCALE GENOMIC DNA]</scope>
    <source>
        <strain evidence="2">White83orange57</strain>
    </source>
</reference>
<gene>
    <name evidence="2" type="ORF">RLOC_00012341</name>
</gene>
<proteinExistence type="predicted"/>
<keyword evidence="3" id="KW-1185">Reference proteome</keyword>